<keyword evidence="2" id="KW-1185">Reference proteome</keyword>
<dbReference type="PANTHER" id="PTHR14187:SF5">
    <property type="entry name" value="HEAT SHOCK 70 KDA PROTEIN 12A"/>
    <property type="match status" value="1"/>
</dbReference>
<dbReference type="AlphaFoldDB" id="A0A8S3Q4N4"/>
<dbReference type="Proteomes" id="UP000683360">
    <property type="component" value="Unassembled WGS sequence"/>
</dbReference>
<dbReference type="EMBL" id="CAJPWZ010000321">
    <property type="protein sequence ID" value="CAG2190269.1"/>
    <property type="molecule type" value="Genomic_DNA"/>
</dbReference>
<dbReference type="PANTHER" id="PTHR14187">
    <property type="entry name" value="ALPHA KINASE/ELONGATION FACTOR 2 KINASE"/>
    <property type="match status" value="1"/>
</dbReference>
<evidence type="ECO:0000313" key="1">
    <source>
        <dbReference type="EMBL" id="CAG2190269.1"/>
    </source>
</evidence>
<proteinExistence type="predicted"/>
<sequence>MDAPNLPESSSKLFDNFEYVVAIDIGTIYSAFAFAHKDDINFDTGEMNIICNQPWHCGKANFISLKTPTCIPSEGMVLPDVNGRSLLAETAGITDNHLIIALEPEAASIYCQYVKTRGNDDTFKVSKPGTQYMVVDLGEFEAAKKAFDQNSDDMSISLPTIFIEALCKAMHLESLQQILHQGPHIGGLHLSAGNFLHISSELVKEKLFDPTAEKIEQLVSTVISSTNNANITKILLVGGLAESKYIQDFFRLKFPLQTLIIPRKTDLCVVKGAVMFGHTPTRISHRVSRYTYGSNFSPTFDNSIHDEKRKRIIDGVDRCVGVFDIFFKMGTVIEIDTNVKRTYVTVDKFQKSLDLSLFASTKENPTYTNEEGCTKIGDYVLVLQNPTEELKRIEVNIVFGNTEISVHAHDASGKLCDIYFHYHDNIP</sequence>
<dbReference type="InterPro" id="IPR043129">
    <property type="entry name" value="ATPase_NBD"/>
</dbReference>
<accession>A0A8S3Q4N4</accession>
<organism evidence="1 2">
    <name type="scientific">Mytilus edulis</name>
    <name type="common">Blue mussel</name>
    <dbReference type="NCBI Taxonomy" id="6550"/>
    <lineage>
        <taxon>Eukaryota</taxon>
        <taxon>Metazoa</taxon>
        <taxon>Spiralia</taxon>
        <taxon>Lophotrochozoa</taxon>
        <taxon>Mollusca</taxon>
        <taxon>Bivalvia</taxon>
        <taxon>Autobranchia</taxon>
        <taxon>Pteriomorphia</taxon>
        <taxon>Mytilida</taxon>
        <taxon>Mytiloidea</taxon>
        <taxon>Mytilidae</taxon>
        <taxon>Mytilinae</taxon>
        <taxon>Mytilus</taxon>
    </lineage>
</organism>
<name>A0A8S3Q4N4_MYTED</name>
<gene>
    <name evidence="1" type="ORF">MEDL_5588</name>
</gene>
<comment type="caution">
    <text evidence="1">The sequence shown here is derived from an EMBL/GenBank/DDBJ whole genome shotgun (WGS) entry which is preliminary data.</text>
</comment>
<protein>
    <submittedName>
        <fullName evidence="1">Uncharacterized protein</fullName>
    </submittedName>
</protein>
<dbReference type="SUPFAM" id="SSF53067">
    <property type="entry name" value="Actin-like ATPase domain"/>
    <property type="match status" value="1"/>
</dbReference>
<reference evidence="1" key="1">
    <citation type="submission" date="2021-03" db="EMBL/GenBank/DDBJ databases">
        <authorList>
            <person name="Bekaert M."/>
        </authorList>
    </citation>
    <scope>NUCLEOTIDE SEQUENCE</scope>
</reference>
<dbReference type="OrthoDB" id="2963168at2759"/>
<evidence type="ECO:0000313" key="2">
    <source>
        <dbReference type="Proteomes" id="UP000683360"/>
    </source>
</evidence>